<evidence type="ECO:0008006" key="4">
    <source>
        <dbReference type="Google" id="ProtNLM"/>
    </source>
</evidence>
<evidence type="ECO:0000256" key="1">
    <source>
        <dbReference type="SAM" id="MobiDB-lite"/>
    </source>
</evidence>
<sequence length="196" mass="21490">MIRTMLVVLGLTLGLSGCVTNYEYRAWGETRAANDEPVPSVIYWKQDEGWWWGRYSRTDTSPTLRSCQRIPKPLSLADDGVIEMTSRAGDLLVATLGRDGTLEPLESARVQPDGERCGLLMRDGKPASLEDLGTRDFRPQLGVLCENPSRPDRYPRVAVHAFEPPVRHKSSELAGAPDPCLARPSGRASSAVGDSP</sequence>
<dbReference type="Proteomes" id="UP000653056">
    <property type="component" value="Unassembled WGS sequence"/>
</dbReference>
<dbReference type="EMBL" id="BMXS01000006">
    <property type="protein sequence ID" value="GGX89233.1"/>
    <property type="molecule type" value="Genomic_DNA"/>
</dbReference>
<reference evidence="3" key="1">
    <citation type="journal article" date="2019" name="Int. J. Syst. Evol. Microbiol.">
        <title>The Global Catalogue of Microorganisms (GCM) 10K type strain sequencing project: providing services to taxonomists for standard genome sequencing and annotation.</title>
        <authorList>
            <consortium name="The Broad Institute Genomics Platform"/>
            <consortium name="The Broad Institute Genome Sequencing Center for Infectious Disease"/>
            <person name="Wu L."/>
            <person name="Ma J."/>
        </authorList>
    </citation>
    <scope>NUCLEOTIDE SEQUENCE [LARGE SCALE GENOMIC DNA]</scope>
    <source>
        <strain evidence="3">KCTC 22228</strain>
    </source>
</reference>
<proteinExistence type="predicted"/>
<dbReference type="RefSeq" id="WP_189467916.1">
    <property type="nucleotide sequence ID" value="NZ_BMXS01000006.1"/>
</dbReference>
<gene>
    <name evidence="2" type="ORF">GCM10007160_15740</name>
</gene>
<evidence type="ECO:0000313" key="2">
    <source>
        <dbReference type="EMBL" id="GGX89233.1"/>
    </source>
</evidence>
<feature type="region of interest" description="Disordered" evidence="1">
    <location>
        <begin position="164"/>
        <end position="196"/>
    </location>
</feature>
<accession>A0ABQ2YN40</accession>
<dbReference type="PROSITE" id="PS51257">
    <property type="entry name" value="PROKAR_LIPOPROTEIN"/>
    <property type="match status" value="1"/>
</dbReference>
<organism evidence="2 3">
    <name type="scientific">Litchfieldella qijiaojingensis</name>
    <dbReference type="NCBI Taxonomy" id="980347"/>
    <lineage>
        <taxon>Bacteria</taxon>
        <taxon>Pseudomonadati</taxon>
        <taxon>Pseudomonadota</taxon>
        <taxon>Gammaproteobacteria</taxon>
        <taxon>Oceanospirillales</taxon>
        <taxon>Halomonadaceae</taxon>
        <taxon>Litchfieldella</taxon>
    </lineage>
</organism>
<comment type="caution">
    <text evidence="2">The sequence shown here is derived from an EMBL/GenBank/DDBJ whole genome shotgun (WGS) entry which is preliminary data.</text>
</comment>
<evidence type="ECO:0000313" key="3">
    <source>
        <dbReference type="Proteomes" id="UP000653056"/>
    </source>
</evidence>
<keyword evidence="3" id="KW-1185">Reference proteome</keyword>
<name>A0ABQ2YN40_9GAMM</name>
<protein>
    <recommendedName>
        <fullName evidence="4">Lipoprotein</fullName>
    </recommendedName>
</protein>